<dbReference type="Proteomes" id="UP000831701">
    <property type="component" value="Chromosome 17"/>
</dbReference>
<keyword evidence="2" id="KW-1185">Reference proteome</keyword>
<feature type="non-terminal residue" evidence="1">
    <location>
        <position position="365"/>
    </location>
</feature>
<evidence type="ECO:0000313" key="2">
    <source>
        <dbReference type="Proteomes" id="UP000831701"/>
    </source>
</evidence>
<comment type="caution">
    <text evidence="1">The sequence shown here is derived from an EMBL/GenBank/DDBJ whole genome shotgun (WGS) entry which is preliminary data.</text>
</comment>
<reference evidence="1" key="1">
    <citation type="submission" date="2022-04" db="EMBL/GenBank/DDBJ databases">
        <title>Jade perch genome.</title>
        <authorList>
            <person name="Chao B."/>
        </authorList>
    </citation>
    <scope>NUCLEOTIDE SEQUENCE</scope>
    <source>
        <strain evidence="1">CB-2022</strain>
    </source>
</reference>
<evidence type="ECO:0000313" key="1">
    <source>
        <dbReference type="EMBL" id="KAI3360355.1"/>
    </source>
</evidence>
<protein>
    <submittedName>
        <fullName evidence="1">Uncharacterized protein</fullName>
    </submittedName>
</protein>
<accession>A0ACB8VY56</accession>
<name>A0ACB8VY56_9TELE</name>
<organism evidence="1 2">
    <name type="scientific">Scortum barcoo</name>
    <name type="common">barcoo grunter</name>
    <dbReference type="NCBI Taxonomy" id="214431"/>
    <lineage>
        <taxon>Eukaryota</taxon>
        <taxon>Metazoa</taxon>
        <taxon>Chordata</taxon>
        <taxon>Craniata</taxon>
        <taxon>Vertebrata</taxon>
        <taxon>Euteleostomi</taxon>
        <taxon>Actinopterygii</taxon>
        <taxon>Neopterygii</taxon>
        <taxon>Teleostei</taxon>
        <taxon>Neoteleostei</taxon>
        <taxon>Acanthomorphata</taxon>
        <taxon>Eupercaria</taxon>
        <taxon>Centrarchiformes</taxon>
        <taxon>Terapontoidei</taxon>
        <taxon>Terapontidae</taxon>
        <taxon>Scortum</taxon>
    </lineage>
</organism>
<sequence length="365" mass="41500">MHFIPANYDVGNRELYSDYNRAAVKLALEEWRHWLEGSTQPFVVWTDHKNLAYIQTAKRLNSRKARWALFFNRFDFTLTYRPGSRNIKPDALSRQFSVEEKSQGNESILPASQVIAALTWDIETTIQQAQQQQPDPGGPPGCTFVPDSVRSQVLQWVHSSNFAFHPGINRMLSLVKRHFWWPSLDADVRGFVQACTICAWGKSSHKPQAGLLQPLPVPGRPCSHIALDFVTGLPLSNDFVSDRGPQFISQTNGQMERTNQDLETALRCITAANPSSWSSYLPWVEFSHNSLVSSATGLSPFEAPLGYRPPLFPRQERELAVPSIQHHLQRCKAMWQRTRAALEVTAQRNRQTADKHRSPAPQYLR</sequence>
<proteinExistence type="predicted"/>
<gene>
    <name evidence="1" type="ORF">L3Q82_014659</name>
</gene>
<dbReference type="EMBL" id="CM041547">
    <property type="protein sequence ID" value="KAI3360355.1"/>
    <property type="molecule type" value="Genomic_DNA"/>
</dbReference>